<keyword evidence="3" id="KW-0067">ATP-binding</keyword>
<reference evidence="6" key="1">
    <citation type="submission" date="2016-06" db="EMBL/GenBank/DDBJ databases">
        <authorList>
            <person name="Nascimento L."/>
            <person name="Pereira R.V."/>
            <person name="Martins L.F."/>
            <person name="Quaggio R.B."/>
            <person name="Silva A.M."/>
            <person name="Setubal J.C."/>
        </authorList>
    </citation>
    <scope>NUCLEOTIDE SEQUENCE [LARGE SCALE GENOMIC DNA]</scope>
</reference>
<evidence type="ECO:0000256" key="1">
    <source>
        <dbReference type="ARBA" id="ARBA00022448"/>
    </source>
</evidence>
<evidence type="ECO:0000259" key="4">
    <source>
        <dbReference type="PROSITE" id="PS50893"/>
    </source>
</evidence>
<dbReference type="Pfam" id="PF00005">
    <property type="entry name" value="ABC_tran"/>
    <property type="match status" value="1"/>
</dbReference>
<keyword evidence="2" id="KW-0547">Nucleotide-binding</keyword>
<proteinExistence type="predicted"/>
<accession>A0A1Y3PFL6</accession>
<dbReference type="PROSITE" id="PS50893">
    <property type="entry name" value="ABC_TRANSPORTER_2"/>
    <property type="match status" value="1"/>
</dbReference>
<dbReference type="CDD" id="cd03293">
    <property type="entry name" value="ABC_NrtD_SsuB_transporters"/>
    <property type="match status" value="1"/>
</dbReference>
<evidence type="ECO:0000313" key="6">
    <source>
        <dbReference type="Proteomes" id="UP000196475"/>
    </source>
</evidence>
<dbReference type="EMBL" id="LZRT01000094">
    <property type="protein sequence ID" value="OUM86132.1"/>
    <property type="molecule type" value="Genomic_DNA"/>
</dbReference>
<comment type="caution">
    <text evidence="5">The sequence shown here is derived from an EMBL/GenBank/DDBJ whole genome shotgun (WGS) entry which is preliminary data.</text>
</comment>
<dbReference type="SMART" id="SM00382">
    <property type="entry name" value="AAA"/>
    <property type="match status" value="1"/>
</dbReference>
<dbReference type="GO" id="GO:0005524">
    <property type="term" value="F:ATP binding"/>
    <property type="evidence" value="ECO:0007669"/>
    <property type="project" value="UniProtKB-KW"/>
</dbReference>
<dbReference type="InterPro" id="IPR050166">
    <property type="entry name" value="ABC_transporter_ATP-bind"/>
</dbReference>
<dbReference type="SUPFAM" id="SSF52540">
    <property type="entry name" value="P-loop containing nucleoside triphosphate hydrolases"/>
    <property type="match status" value="1"/>
</dbReference>
<evidence type="ECO:0000313" key="5">
    <source>
        <dbReference type="EMBL" id="OUM86132.1"/>
    </source>
</evidence>
<dbReference type="InterPro" id="IPR027417">
    <property type="entry name" value="P-loop_NTPase"/>
</dbReference>
<dbReference type="InterPro" id="IPR003593">
    <property type="entry name" value="AAA+_ATPase"/>
</dbReference>
<dbReference type="GO" id="GO:0016887">
    <property type="term" value="F:ATP hydrolysis activity"/>
    <property type="evidence" value="ECO:0007669"/>
    <property type="project" value="InterPro"/>
</dbReference>
<dbReference type="Proteomes" id="UP000196475">
    <property type="component" value="Unassembled WGS sequence"/>
</dbReference>
<dbReference type="PANTHER" id="PTHR42788:SF2">
    <property type="entry name" value="ABC TRANSPORTER ATP-BINDING PROTEIN"/>
    <property type="match status" value="1"/>
</dbReference>
<dbReference type="Gene3D" id="3.40.50.300">
    <property type="entry name" value="P-loop containing nucleotide triphosphate hydrolases"/>
    <property type="match status" value="1"/>
</dbReference>
<name>A0A1Y3PFL6_9BACI</name>
<organism evidence="5 6">
    <name type="scientific">Bacillus thermozeamaize</name>
    <dbReference type="NCBI Taxonomy" id="230954"/>
    <lineage>
        <taxon>Bacteria</taxon>
        <taxon>Bacillati</taxon>
        <taxon>Bacillota</taxon>
        <taxon>Bacilli</taxon>
        <taxon>Bacillales</taxon>
        <taxon>Bacillaceae</taxon>
        <taxon>Bacillus</taxon>
    </lineage>
</organism>
<protein>
    <recommendedName>
        <fullName evidence="4">ABC transporter domain-containing protein</fullName>
    </recommendedName>
</protein>
<evidence type="ECO:0000256" key="2">
    <source>
        <dbReference type="ARBA" id="ARBA00022741"/>
    </source>
</evidence>
<dbReference type="InterPro" id="IPR003439">
    <property type="entry name" value="ABC_transporter-like_ATP-bd"/>
</dbReference>
<sequence length="261" mass="29546">MGEVEDVLTLRDLHFTYRQAGGSFPVLDGFSMSVREGEFFTLIGPSGSGKSTLFKLLTGLLEPDAGEILYRGRPFCRRLGKVGYMPQRDTLFPWRTVRENAALPLELKGWRRKEALERAGSFLGEFGLEAVADLYPHQLSGGLRQRVSFLRTVLADNDVLLLDEPFGALDALTRAQLQEWLLNLWQKLRKTVLFITHDVEEAILLSDRIGVLSARPLSTVRMVEVPLSRPRKMFMVTEEAFIRLKRQLLEQIRGEEGALAT</sequence>
<keyword evidence="1" id="KW-0813">Transport</keyword>
<gene>
    <name evidence="5" type="ORF">BAA01_02040</name>
</gene>
<dbReference type="PANTHER" id="PTHR42788">
    <property type="entry name" value="TAURINE IMPORT ATP-BINDING PROTEIN-RELATED"/>
    <property type="match status" value="1"/>
</dbReference>
<feature type="domain" description="ABC transporter" evidence="4">
    <location>
        <begin position="8"/>
        <end position="239"/>
    </location>
</feature>
<evidence type="ECO:0000256" key="3">
    <source>
        <dbReference type="ARBA" id="ARBA00022840"/>
    </source>
</evidence>
<dbReference type="AlphaFoldDB" id="A0A1Y3PFL6"/>